<name>A0ABY7ECV9_MYAAR</name>
<dbReference type="EMBL" id="CP111017">
    <property type="protein sequence ID" value="WAR07850.1"/>
    <property type="molecule type" value="Genomic_DNA"/>
</dbReference>
<reference evidence="1" key="1">
    <citation type="submission" date="2022-11" db="EMBL/GenBank/DDBJ databases">
        <title>Centuries of genome instability and evolution in soft-shell clam transmissible cancer (bioRxiv).</title>
        <authorList>
            <person name="Hart S.F.M."/>
            <person name="Yonemitsu M.A."/>
            <person name="Giersch R.M."/>
            <person name="Beal B.F."/>
            <person name="Arriagada G."/>
            <person name="Davis B.W."/>
            <person name="Ostrander E.A."/>
            <person name="Goff S.P."/>
            <person name="Metzger M.J."/>
        </authorList>
    </citation>
    <scope>NUCLEOTIDE SEQUENCE</scope>
    <source>
        <strain evidence="1">MELC-2E11</strain>
        <tissue evidence="1">Siphon/mantle</tissue>
    </source>
</reference>
<sequence>MIRQHPGLEGLNSFDLESVVHPTSAAIVTFSSIPTSGVVRCAPPPSFGLAPSAMPMSACLSASDADATGRAIPCLRRRIRAGSNCTEPSAHGTWCMRKPLHRRVISVRNHARKATQTAPTASANNFRPCSHRSFTGTGWMGPSAPAVCKKLPAVTARISTTTDTPICRRYGEK</sequence>
<keyword evidence="2" id="KW-1185">Reference proteome</keyword>
<proteinExistence type="predicted"/>
<organism evidence="1 2">
    <name type="scientific">Mya arenaria</name>
    <name type="common">Soft-shell clam</name>
    <dbReference type="NCBI Taxonomy" id="6604"/>
    <lineage>
        <taxon>Eukaryota</taxon>
        <taxon>Metazoa</taxon>
        <taxon>Spiralia</taxon>
        <taxon>Lophotrochozoa</taxon>
        <taxon>Mollusca</taxon>
        <taxon>Bivalvia</taxon>
        <taxon>Autobranchia</taxon>
        <taxon>Heteroconchia</taxon>
        <taxon>Euheterodonta</taxon>
        <taxon>Imparidentia</taxon>
        <taxon>Neoheterodontei</taxon>
        <taxon>Myida</taxon>
        <taxon>Myoidea</taxon>
        <taxon>Myidae</taxon>
        <taxon>Mya</taxon>
    </lineage>
</organism>
<evidence type="ECO:0000313" key="1">
    <source>
        <dbReference type="EMBL" id="WAR07850.1"/>
    </source>
</evidence>
<protein>
    <submittedName>
        <fullName evidence="1">Uncharacterized protein</fullName>
    </submittedName>
</protein>
<accession>A0ABY7ECV9</accession>
<gene>
    <name evidence="1" type="ORF">MAR_017808</name>
</gene>
<evidence type="ECO:0000313" key="2">
    <source>
        <dbReference type="Proteomes" id="UP001164746"/>
    </source>
</evidence>
<dbReference type="Proteomes" id="UP001164746">
    <property type="component" value="Chromosome 6"/>
</dbReference>